<dbReference type="AlphaFoldDB" id="A0A972VTP5"/>
<comment type="similarity">
    <text evidence="1 7">Belongs to the bacterial ribosomal protein bL9 family.</text>
</comment>
<evidence type="ECO:0000256" key="5">
    <source>
        <dbReference type="ARBA" id="ARBA00023274"/>
    </source>
</evidence>
<dbReference type="HAMAP" id="MF_00503">
    <property type="entry name" value="Ribosomal_bL9"/>
    <property type="match status" value="1"/>
</dbReference>
<gene>
    <name evidence="7 9" type="primary">rplI</name>
    <name evidence="9" type="ORF">HQ497_01850</name>
</gene>
<dbReference type="GO" id="GO:0005840">
    <property type="term" value="C:ribosome"/>
    <property type="evidence" value="ECO:0007669"/>
    <property type="project" value="UniProtKB-KW"/>
</dbReference>
<sequence>MEVILLERVANLGDLGDKVTVKSGYGRNYLMPQKKAVPATKENVASFEVRRVELQKLADEKLAECRARGAKISALEVTITAKAGDEGKLFGSITVRDIVDAVAAQGFELEKSEVRMPEGPIRDLGEHEVDIHLHTEVNVKLKVGVIAEA</sequence>
<evidence type="ECO:0000256" key="7">
    <source>
        <dbReference type="HAMAP-Rule" id="MF_00503"/>
    </source>
</evidence>
<keyword evidence="2 7" id="KW-0699">rRNA-binding</keyword>
<keyword evidence="3 7" id="KW-0694">RNA-binding</keyword>
<evidence type="ECO:0000259" key="8">
    <source>
        <dbReference type="PROSITE" id="PS00651"/>
    </source>
</evidence>
<keyword evidence="5 7" id="KW-0687">Ribonucleoprotein</keyword>
<dbReference type="InterPro" id="IPR020070">
    <property type="entry name" value="Ribosomal_bL9_N"/>
</dbReference>
<keyword evidence="4 7" id="KW-0689">Ribosomal protein</keyword>
<proteinExistence type="inferred from homology"/>
<dbReference type="EMBL" id="JABMOJ010000065">
    <property type="protein sequence ID" value="NQV64083.1"/>
    <property type="molecule type" value="Genomic_DNA"/>
</dbReference>
<dbReference type="Gene3D" id="3.40.5.10">
    <property type="entry name" value="Ribosomal protein L9, N-terminal domain"/>
    <property type="match status" value="1"/>
</dbReference>
<accession>A0A972VTP5</accession>
<comment type="function">
    <text evidence="7">Binds to the 23S rRNA.</text>
</comment>
<dbReference type="Gene3D" id="3.10.430.100">
    <property type="entry name" value="Ribosomal protein L9, C-terminal domain"/>
    <property type="match status" value="1"/>
</dbReference>
<dbReference type="InterPro" id="IPR036791">
    <property type="entry name" value="Ribosomal_bL9_C_sf"/>
</dbReference>
<feature type="domain" description="Ribosomal protein L9" evidence="8">
    <location>
        <begin position="13"/>
        <end position="40"/>
    </location>
</feature>
<dbReference type="PANTHER" id="PTHR21368">
    <property type="entry name" value="50S RIBOSOMAL PROTEIN L9"/>
    <property type="match status" value="1"/>
</dbReference>
<dbReference type="InterPro" id="IPR020069">
    <property type="entry name" value="Ribosomal_bL9_C"/>
</dbReference>
<evidence type="ECO:0000256" key="1">
    <source>
        <dbReference type="ARBA" id="ARBA00010605"/>
    </source>
</evidence>
<dbReference type="GO" id="GO:0006412">
    <property type="term" value="P:translation"/>
    <property type="evidence" value="ECO:0007669"/>
    <property type="project" value="UniProtKB-UniRule"/>
</dbReference>
<dbReference type="InterPro" id="IPR000244">
    <property type="entry name" value="Ribosomal_bL9"/>
</dbReference>
<organism evidence="9 10">
    <name type="scientific">SAR86 cluster bacterium</name>
    <dbReference type="NCBI Taxonomy" id="2030880"/>
    <lineage>
        <taxon>Bacteria</taxon>
        <taxon>Pseudomonadati</taxon>
        <taxon>Pseudomonadota</taxon>
        <taxon>Gammaproteobacteria</taxon>
        <taxon>SAR86 cluster</taxon>
    </lineage>
</organism>
<dbReference type="InterPro" id="IPR009027">
    <property type="entry name" value="Ribosomal_bL9/RNase_H1_N"/>
</dbReference>
<evidence type="ECO:0000256" key="6">
    <source>
        <dbReference type="ARBA" id="ARBA00035292"/>
    </source>
</evidence>
<evidence type="ECO:0000256" key="3">
    <source>
        <dbReference type="ARBA" id="ARBA00022884"/>
    </source>
</evidence>
<dbReference type="Pfam" id="PF03948">
    <property type="entry name" value="Ribosomal_L9_C"/>
    <property type="match status" value="1"/>
</dbReference>
<reference evidence="9" key="1">
    <citation type="submission" date="2020-05" db="EMBL/GenBank/DDBJ databases">
        <title>Sulfur intermediates as new biogeochemical hubs in an aquatic model microbial ecosystem.</title>
        <authorList>
            <person name="Vigneron A."/>
        </authorList>
    </citation>
    <scope>NUCLEOTIDE SEQUENCE</scope>
    <source>
        <strain evidence="9">Bin.250</strain>
    </source>
</reference>
<dbReference type="NCBIfam" id="TIGR00158">
    <property type="entry name" value="L9"/>
    <property type="match status" value="1"/>
</dbReference>
<evidence type="ECO:0000313" key="10">
    <source>
        <dbReference type="Proteomes" id="UP000754644"/>
    </source>
</evidence>
<dbReference type="GO" id="GO:0003735">
    <property type="term" value="F:structural constituent of ribosome"/>
    <property type="evidence" value="ECO:0007669"/>
    <property type="project" value="InterPro"/>
</dbReference>
<dbReference type="Proteomes" id="UP000754644">
    <property type="component" value="Unassembled WGS sequence"/>
</dbReference>
<dbReference type="InterPro" id="IPR036935">
    <property type="entry name" value="Ribosomal_bL9_N_sf"/>
</dbReference>
<dbReference type="Pfam" id="PF01281">
    <property type="entry name" value="Ribosomal_L9_N"/>
    <property type="match status" value="1"/>
</dbReference>
<dbReference type="GO" id="GO:1990904">
    <property type="term" value="C:ribonucleoprotein complex"/>
    <property type="evidence" value="ECO:0007669"/>
    <property type="project" value="UniProtKB-KW"/>
</dbReference>
<evidence type="ECO:0000256" key="2">
    <source>
        <dbReference type="ARBA" id="ARBA00022730"/>
    </source>
</evidence>
<evidence type="ECO:0000256" key="4">
    <source>
        <dbReference type="ARBA" id="ARBA00022980"/>
    </source>
</evidence>
<protein>
    <recommendedName>
        <fullName evidence="6 7">Large ribosomal subunit protein bL9</fullName>
    </recommendedName>
</protein>
<dbReference type="SUPFAM" id="SSF55653">
    <property type="entry name" value="Ribosomal protein L9 C-domain"/>
    <property type="match status" value="1"/>
</dbReference>
<dbReference type="SUPFAM" id="SSF55658">
    <property type="entry name" value="L9 N-domain-like"/>
    <property type="match status" value="1"/>
</dbReference>
<dbReference type="InterPro" id="IPR020594">
    <property type="entry name" value="Ribosomal_bL9_bac/chp"/>
</dbReference>
<dbReference type="GO" id="GO:0019843">
    <property type="term" value="F:rRNA binding"/>
    <property type="evidence" value="ECO:0007669"/>
    <property type="project" value="UniProtKB-UniRule"/>
</dbReference>
<comment type="caution">
    <text evidence="9">The sequence shown here is derived from an EMBL/GenBank/DDBJ whole genome shotgun (WGS) entry which is preliminary data.</text>
</comment>
<evidence type="ECO:0000313" key="9">
    <source>
        <dbReference type="EMBL" id="NQV64083.1"/>
    </source>
</evidence>
<name>A0A972VTP5_9GAMM</name>
<dbReference type="PROSITE" id="PS00651">
    <property type="entry name" value="RIBOSOMAL_L9"/>
    <property type="match status" value="1"/>
</dbReference>